<organism evidence="2 3">
    <name type="scientific">Enterovibrio norvegicus FF-454</name>
    <dbReference type="NCBI Taxonomy" id="1185651"/>
    <lineage>
        <taxon>Bacteria</taxon>
        <taxon>Pseudomonadati</taxon>
        <taxon>Pseudomonadota</taxon>
        <taxon>Gammaproteobacteria</taxon>
        <taxon>Vibrionales</taxon>
        <taxon>Vibrionaceae</taxon>
        <taxon>Enterovibrio</taxon>
    </lineage>
</organism>
<dbReference type="RefSeq" id="WP_016961002.1">
    <property type="nucleotide sequence ID" value="NZ_AJWN02000090.1"/>
</dbReference>
<evidence type="ECO:0000313" key="2">
    <source>
        <dbReference type="EMBL" id="OEE58789.1"/>
    </source>
</evidence>
<dbReference type="EMBL" id="AJWN02000090">
    <property type="protein sequence ID" value="OEE58789.1"/>
    <property type="molecule type" value="Genomic_DNA"/>
</dbReference>
<feature type="transmembrane region" description="Helical" evidence="1">
    <location>
        <begin position="103"/>
        <end position="122"/>
    </location>
</feature>
<reference evidence="2 3" key="1">
    <citation type="journal article" date="2012" name="Science">
        <title>Ecological populations of bacteria act as socially cohesive units of antibiotic production and resistance.</title>
        <authorList>
            <person name="Cordero O.X."/>
            <person name="Wildschutte H."/>
            <person name="Kirkup B."/>
            <person name="Proehl S."/>
            <person name="Ngo L."/>
            <person name="Hussain F."/>
            <person name="Le Roux F."/>
            <person name="Mincer T."/>
            <person name="Polz M.F."/>
        </authorList>
    </citation>
    <scope>NUCLEOTIDE SEQUENCE [LARGE SCALE GENOMIC DNA]</scope>
    <source>
        <strain evidence="2 3">FF-454</strain>
    </source>
</reference>
<feature type="transmembrane region" description="Helical" evidence="1">
    <location>
        <begin position="72"/>
        <end position="91"/>
    </location>
</feature>
<keyword evidence="1" id="KW-0472">Membrane</keyword>
<protein>
    <recommendedName>
        <fullName evidence="4">VanZ-like domain-containing protein</fullName>
    </recommendedName>
</protein>
<feature type="transmembrane region" description="Helical" evidence="1">
    <location>
        <begin position="12"/>
        <end position="36"/>
    </location>
</feature>
<gene>
    <name evidence="2" type="ORF">A1OK_01935</name>
</gene>
<keyword evidence="1" id="KW-0812">Transmembrane</keyword>
<proteinExistence type="predicted"/>
<evidence type="ECO:0000313" key="3">
    <source>
        <dbReference type="Proteomes" id="UP000095039"/>
    </source>
</evidence>
<comment type="caution">
    <text evidence="2">The sequence shown here is derived from an EMBL/GenBank/DDBJ whole genome shotgun (WGS) entry which is preliminary data.</text>
</comment>
<dbReference type="AlphaFoldDB" id="A0A1E5BZZ6"/>
<keyword evidence="1" id="KW-1133">Transmembrane helix</keyword>
<feature type="transmembrane region" description="Helical" evidence="1">
    <location>
        <begin position="48"/>
        <end position="65"/>
    </location>
</feature>
<keyword evidence="3" id="KW-1185">Reference proteome</keyword>
<name>A0A1E5BZZ6_9GAMM</name>
<evidence type="ECO:0000256" key="1">
    <source>
        <dbReference type="SAM" id="Phobius"/>
    </source>
</evidence>
<sequence>MKQSPLSFALYISALFIVLIGLSSLFTGIGLSAINIESSHFFFGHGDWLFHFALFHLSSWLVYTLDSGKRRFVWCLLIALGIGSELAQTYWIQGRDGSMSDAAVNVLSVLCVYPISLLLSSLRQHHQTSK</sequence>
<dbReference type="Proteomes" id="UP000095039">
    <property type="component" value="Unassembled WGS sequence"/>
</dbReference>
<accession>A0A1E5BZZ6</accession>
<evidence type="ECO:0008006" key="4">
    <source>
        <dbReference type="Google" id="ProtNLM"/>
    </source>
</evidence>